<gene>
    <name evidence="2" type="ORF">NE237_005270</name>
</gene>
<keyword evidence="3" id="KW-1185">Reference proteome</keyword>
<dbReference type="EMBL" id="JAMYWD010000005">
    <property type="protein sequence ID" value="KAJ4972171.1"/>
    <property type="molecule type" value="Genomic_DNA"/>
</dbReference>
<protein>
    <submittedName>
        <fullName evidence="2">Uncharacterized protein</fullName>
    </submittedName>
</protein>
<comment type="caution">
    <text evidence="2">The sequence shown here is derived from an EMBL/GenBank/DDBJ whole genome shotgun (WGS) entry which is preliminary data.</text>
</comment>
<feature type="compositionally biased region" description="Basic and acidic residues" evidence="1">
    <location>
        <begin position="44"/>
        <end position="69"/>
    </location>
</feature>
<dbReference type="Proteomes" id="UP001141806">
    <property type="component" value="Unassembled WGS sequence"/>
</dbReference>
<organism evidence="2 3">
    <name type="scientific">Protea cynaroides</name>
    <dbReference type="NCBI Taxonomy" id="273540"/>
    <lineage>
        <taxon>Eukaryota</taxon>
        <taxon>Viridiplantae</taxon>
        <taxon>Streptophyta</taxon>
        <taxon>Embryophyta</taxon>
        <taxon>Tracheophyta</taxon>
        <taxon>Spermatophyta</taxon>
        <taxon>Magnoliopsida</taxon>
        <taxon>Proteales</taxon>
        <taxon>Proteaceae</taxon>
        <taxon>Protea</taxon>
    </lineage>
</organism>
<name>A0A9Q0KL21_9MAGN</name>
<evidence type="ECO:0000256" key="1">
    <source>
        <dbReference type="SAM" id="MobiDB-lite"/>
    </source>
</evidence>
<evidence type="ECO:0000313" key="2">
    <source>
        <dbReference type="EMBL" id="KAJ4972171.1"/>
    </source>
</evidence>
<dbReference type="AlphaFoldDB" id="A0A9Q0KL21"/>
<accession>A0A9Q0KL21</accession>
<reference evidence="2" key="1">
    <citation type="journal article" date="2023" name="Plant J.">
        <title>The genome of the king protea, Protea cynaroides.</title>
        <authorList>
            <person name="Chang J."/>
            <person name="Duong T.A."/>
            <person name="Schoeman C."/>
            <person name="Ma X."/>
            <person name="Roodt D."/>
            <person name="Barker N."/>
            <person name="Li Z."/>
            <person name="Van de Peer Y."/>
            <person name="Mizrachi E."/>
        </authorList>
    </citation>
    <scope>NUCLEOTIDE SEQUENCE</scope>
    <source>
        <tissue evidence="2">Young leaves</tissue>
    </source>
</reference>
<feature type="region of interest" description="Disordered" evidence="1">
    <location>
        <begin position="1"/>
        <end position="72"/>
    </location>
</feature>
<sequence>MTPFQGEWQTGEEPESGRRGNQGDGGALMEGQRTATGEAGNDEGPGREKGGERKRESCRPERDVEKGGDSQDPQFLEIDWYFFVVGIFPDFVVRPSYLGETALIFIPCWFIYDVKWSMQSNCSLCYWKGCSLIFILD</sequence>
<evidence type="ECO:0000313" key="3">
    <source>
        <dbReference type="Proteomes" id="UP001141806"/>
    </source>
</evidence>
<proteinExistence type="predicted"/>